<dbReference type="RefSeq" id="WP_097147188.1">
    <property type="nucleotide sequence ID" value="NZ_OBEA01000007.1"/>
</dbReference>
<gene>
    <name evidence="1" type="ORF">CVM39_04015</name>
    <name evidence="2" type="ORF">SAMN06297129_3502</name>
</gene>
<dbReference type="EMBL" id="OBEA01000007">
    <property type="protein sequence ID" value="SNY58054.1"/>
    <property type="molecule type" value="Genomic_DNA"/>
</dbReference>
<proteinExistence type="predicted"/>
<dbReference type="OrthoDB" id="7816979at2"/>
<evidence type="ECO:0008006" key="5">
    <source>
        <dbReference type="Google" id="ProtNLM"/>
    </source>
</evidence>
<dbReference type="AlphaFoldDB" id="A0A285JCR1"/>
<evidence type="ECO:0000313" key="2">
    <source>
        <dbReference type="EMBL" id="SNY58054.1"/>
    </source>
</evidence>
<evidence type="ECO:0000313" key="1">
    <source>
        <dbReference type="EMBL" id="PJE31382.1"/>
    </source>
</evidence>
<accession>A0A285JCR1</accession>
<protein>
    <recommendedName>
        <fullName evidence="5">Sulfotransferase family protein</fullName>
    </recommendedName>
</protein>
<reference evidence="1 4" key="2">
    <citation type="journal article" date="2018" name="Int. J. Syst. Evol. Microbiol.">
        <title>Pseudooceanicola lipolyticus sp. nov., a marine alphaproteobacterium, reclassification of Oceanicola flagellatus as Pseudooceanicola flagellatus comb. nov. and emended description of the genus Pseudooceanicola.</title>
        <authorList>
            <person name="Huang M.-M."/>
            <person name="Guo L.-L."/>
            <person name="Wu Y.-H."/>
            <person name="Lai Q.-L."/>
            <person name="Shao Z.-Z."/>
            <person name="Wang C.-S."/>
            <person name="Wu M."/>
            <person name="Xu X.-W."/>
        </authorList>
    </citation>
    <scope>NUCLEOTIDE SEQUENCE [LARGE SCALE GENOMIC DNA]</scope>
    <source>
        <strain evidence="1 4">Ar-45</strain>
    </source>
</reference>
<keyword evidence="4" id="KW-1185">Reference proteome</keyword>
<evidence type="ECO:0000313" key="3">
    <source>
        <dbReference type="Proteomes" id="UP000231655"/>
    </source>
</evidence>
<evidence type="ECO:0000313" key="4">
    <source>
        <dbReference type="Proteomes" id="UP000231702"/>
    </source>
</evidence>
<name>A0A285JCR1_9RHOB</name>
<organism evidence="2 3">
    <name type="scientific">Pseudooceanicola antarcticus</name>
    <dbReference type="NCBI Taxonomy" id="1247613"/>
    <lineage>
        <taxon>Bacteria</taxon>
        <taxon>Pseudomonadati</taxon>
        <taxon>Pseudomonadota</taxon>
        <taxon>Alphaproteobacteria</taxon>
        <taxon>Rhodobacterales</taxon>
        <taxon>Paracoccaceae</taxon>
        <taxon>Pseudooceanicola</taxon>
    </lineage>
</organism>
<dbReference type="EMBL" id="PGTD01000010">
    <property type="protein sequence ID" value="PJE31382.1"/>
    <property type="molecule type" value="Genomic_DNA"/>
</dbReference>
<dbReference type="Proteomes" id="UP000231655">
    <property type="component" value="Unassembled WGS sequence"/>
</dbReference>
<sequence length="291" mass="32955">MEVVLHAGVHETEADRVVKCLLRNIDRLHAEGVSVPSPGSYRRPLRDALALLSDRAPDPGARQQLLTRVLDGKETDRLILSNENFFCVPKLAVSRGKFYPLAETKMADFREFFSEDHIELFLAIRNPVTYLPAVFAASPHDDFATFLDGTDPLTLRWSELIDRLRLTLPDVELTVWSQEDTPLIWGELLRQLGGLAEGPAMAGEFDILQEIMSGEGIERFVSYLTDHPELSELQRRRAAAAFLDKFALDEAMEEELEGPDWDELTVDLMTELYEDDIEEIAEMPGVRFLNP</sequence>
<dbReference type="Proteomes" id="UP000231702">
    <property type="component" value="Unassembled WGS sequence"/>
</dbReference>
<reference evidence="2 3" key="1">
    <citation type="submission" date="2017-09" db="EMBL/GenBank/DDBJ databases">
        <authorList>
            <person name="Ehlers B."/>
            <person name="Leendertz F.H."/>
        </authorList>
    </citation>
    <scope>NUCLEOTIDE SEQUENCE [LARGE SCALE GENOMIC DNA]</scope>
    <source>
        <strain evidence="2 3">CGMCC 1.12662</strain>
    </source>
</reference>